<feature type="domain" description="Cyclic nucleotide-binding" evidence="1">
    <location>
        <begin position="77"/>
        <end position="135"/>
    </location>
</feature>
<dbReference type="InterPro" id="IPR014710">
    <property type="entry name" value="RmlC-like_jellyroll"/>
</dbReference>
<reference evidence="3" key="1">
    <citation type="submission" date="2022-11" db="EMBL/GenBank/DDBJ databases">
        <title>Methylomonas rapida sp. nov., Carotenoid-Producing Obligate Methanotrophs with High Growth Characteristics and Biotechnological Potential.</title>
        <authorList>
            <person name="Tikhonova E.N."/>
            <person name="Suleimanov R.Z."/>
            <person name="Miroshnikov K."/>
            <person name="Oshkin I.Y."/>
            <person name="Belova S.E."/>
            <person name="Danilova O.V."/>
            <person name="Ashikhmin A."/>
            <person name="Konopkin A."/>
            <person name="But S.Y."/>
            <person name="Khmelenina V.N."/>
            <person name="Kuznetsov N."/>
            <person name="Pimenov N.V."/>
            <person name="Dedysh S.N."/>
        </authorList>
    </citation>
    <scope>NUCLEOTIDE SEQUENCE</scope>
    <source>
        <strain evidence="3">MP1</strain>
    </source>
</reference>
<name>A0ABY7GL72_9GAMM</name>
<organism evidence="3 4">
    <name type="scientific">Methylomonas rapida</name>
    <dbReference type="NCBI Taxonomy" id="2963939"/>
    <lineage>
        <taxon>Bacteria</taxon>
        <taxon>Pseudomonadati</taxon>
        <taxon>Pseudomonadota</taxon>
        <taxon>Gammaproteobacteria</taxon>
        <taxon>Methylococcales</taxon>
        <taxon>Methylococcaceae</taxon>
        <taxon>Methylomonas</taxon>
    </lineage>
</organism>
<dbReference type="Proteomes" id="UP001162780">
    <property type="component" value="Chromosome"/>
</dbReference>
<dbReference type="PROSITE" id="PS51833">
    <property type="entry name" value="HDOD"/>
    <property type="match status" value="1"/>
</dbReference>
<proteinExistence type="predicted"/>
<dbReference type="InterPro" id="IPR052340">
    <property type="entry name" value="RNase_Y/CdgJ"/>
</dbReference>
<dbReference type="InterPro" id="IPR000595">
    <property type="entry name" value="cNMP-bd_dom"/>
</dbReference>
<feature type="domain" description="HDOD" evidence="2">
    <location>
        <begin position="195"/>
        <end position="381"/>
    </location>
</feature>
<dbReference type="Gene3D" id="1.10.3210.10">
    <property type="entry name" value="Hypothetical protein af1432"/>
    <property type="match status" value="1"/>
</dbReference>
<dbReference type="InterPro" id="IPR018490">
    <property type="entry name" value="cNMP-bd_dom_sf"/>
</dbReference>
<dbReference type="PROSITE" id="PS50042">
    <property type="entry name" value="CNMP_BINDING_3"/>
    <property type="match status" value="1"/>
</dbReference>
<dbReference type="Gene3D" id="2.60.120.10">
    <property type="entry name" value="Jelly Rolls"/>
    <property type="match status" value="1"/>
</dbReference>
<evidence type="ECO:0000259" key="1">
    <source>
        <dbReference type="PROSITE" id="PS50042"/>
    </source>
</evidence>
<dbReference type="SUPFAM" id="SSF51206">
    <property type="entry name" value="cAMP-binding domain-like"/>
    <property type="match status" value="1"/>
</dbReference>
<evidence type="ECO:0000313" key="3">
    <source>
        <dbReference type="EMBL" id="WAR45266.1"/>
    </source>
</evidence>
<accession>A0ABY7GL72</accession>
<keyword evidence="4" id="KW-1185">Reference proteome</keyword>
<dbReference type="CDD" id="cd00038">
    <property type="entry name" value="CAP_ED"/>
    <property type="match status" value="1"/>
</dbReference>
<dbReference type="Pfam" id="PF08668">
    <property type="entry name" value="HDOD"/>
    <property type="match status" value="1"/>
</dbReference>
<gene>
    <name evidence="3" type="ORF">NM686_001785</name>
</gene>
<evidence type="ECO:0000313" key="4">
    <source>
        <dbReference type="Proteomes" id="UP001162780"/>
    </source>
</evidence>
<dbReference type="RefSeq" id="WP_255190238.1">
    <property type="nucleotide sequence ID" value="NZ_CP113517.1"/>
</dbReference>
<evidence type="ECO:0000259" key="2">
    <source>
        <dbReference type="PROSITE" id="PS51833"/>
    </source>
</evidence>
<dbReference type="PANTHER" id="PTHR33525:SF3">
    <property type="entry name" value="RIBONUCLEASE Y"/>
    <property type="match status" value="1"/>
</dbReference>
<dbReference type="SUPFAM" id="SSF109604">
    <property type="entry name" value="HD-domain/PDEase-like"/>
    <property type="match status" value="1"/>
</dbReference>
<sequence>MNWLEKIFPRTNTDTGKTPPIPRAFAAQTGETAAIKPTRPLIECEQNLTVEQLKRFAPLRDLDEQTLTNLPHVMALYPRDATVFIRGQSSDAVYYLMAGQLQMQPDSEDSYQVKESTGLAALPLNSGKSFGATAMALTEVSILKISADLNRLWTHQRQENLSCIELVDLELPEEISNQHFFNSFAHAYRENRLRLPSLPNVAFKLQRAMLQDIGIHDAVEIIQVEPAIVAKLIQVANCPLYATTVAINNCHDAVNRIGLDATRNLVLSISIKQLFNSKDRELLKGMQKLWKNSLYVSSLCFVLAQECSDIPPEDALLAGLICDIGAIPLLHFAEQFPEHYPDLAELETAFPYLRGPVGYLVLHTLGFSANLCNIPNLAEDWHHDSGDCLGIADIVILAKLHSYFGNQQARDLPYINSVPAYAKISEGKLDPDFSLAILRKAHDRIDAVMRLLS</sequence>
<dbReference type="EMBL" id="CP113517">
    <property type="protein sequence ID" value="WAR45266.1"/>
    <property type="molecule type" value="Genomic_DNA"/>
</dbReference>
<dbReference type="InterPro" id="IPR013976">
    <property type="entry name" value="HDOD"/>
</dbReference>
<protein>
    <submittedName>
        <fullName evidence="3">HDOD domain-containing protein</fullName>
    </submittedName>
</protein>
<dbReference type="PANTHER" id="PTHR33525">
    <property type="match status" value="1"/>
</dbReference>